<dbReference type="InterPro" id="IPR038221">
    <property type="entry name" value="YidC_periplasmic_sf"/>
</dbReference>
<dbReference type="Pfam" id="PF02096">
    <property type="entry name" value="60KD_IMP"/>
    <property type="match status" value="1"/>
</dbReference>
<comment type="subcellular location">
    <subcellularLocation>
        <location evidence="1">Cell inner membrane</location>
        <topology evidence="1">Multi-pass membrane protein</topology>
    </subcellularLocation>
    <subcellularLocation>
        <location evidence="13">Cell membrane</location>
        <topology evidence="13">Multi-pass membrane protein</topology>
    </subcellularLocation>
</comment>
<evidence type="ECO:0000256" key="10">
    <source>
        <dbReference type="ARBA" id="ARBA00023186"/>
    </source>
</evidence>
<evidence type="ECO:0000256" key="3">
    <source>
        <dbReference type="ARBA" id="ARBA00015325"/>
    </source>
</evidence>
<evidence type="ECO:0000256" key="13">
    <source>
        <dbReference type="HAMAP-Rule" id="MF_01810"/>
    </source>
</evidence>
<dbReference type="GO" id="GO:0015031">
    <property type="term" value="P:protein transport"/>
    <property type="evidence" value="ECO:0007669"/>
    <property type="project" value="UniProtKB-KW"/>
</dbReference>
<gene>
    <name evidence="13 17" type="primary">yidC</name>
    <name evidence="17" type="ORF">K4G66_18225</name>
</gene>
<reference evidence="17" key="1">
    <citation type="submission" date="2023-03" db="EMBL/GenBank/DDBJ databases">
        <title>comparative genome analysis.</title>
        <authorList>
            <person name="Chen B."/>
        </authorList>
    </citation>
    <scope>NUCLEOTIDE SEQUENCE</scope>
    <source>
        <strain evidence="17">TK19036</strain>
    </source>
</reference>
<evidence type="ECO:0000256" key="4">
    <source>
        <dbReference type="ARBA" id="ARBA00022448"/>
    </source>
</evidence>
<evidence type="ECO:0000256" key="6">
    <source>
        <dbReference type="ARBA" id="ARBA00022692"/>
    </source>
</evidence>
<evidence type="ECO:0000256" key="5">
    <source>
        <dbReference type="ARBA" id="ARBA00022475"/>
    </source>
</evidence>
<evidence type="ECO:0000256" key="1">
    <source>
        <dbReference type="ARBA" id="ARBA00004429"/>
    </source>
</evidence>
<evidence type="ECO:0000256" key="14">
    <source>
        <dbReference type="SAM" id="MobiDB-lite"/>
    </source>
</evidence>
<evidence type="ECO:0000256" key="2">
    <source>
        <dbReference type="ARBA" id="ARBA00010527"/>
    </source>
</evidence>
<dbReference type="AlphaFoldDB" id="A0AA49GI46"/>
<keyword evidence="7 13" id="KW-0653">Protein transport</keyword>
<keyword evidence="10 13" id="KW-0143">Chaperone</keyword>
<feature type="domain" description="Membrane insertase YidC N-terminal" evidence="16">
    <location>
        <begin position="88"/>
        <end position="351"/>
    </location>
</feature>
<dbReference type="InterPro" id="IPR001708">
    <property type="entry name" value="YidC/ALB3/OXA1/COX18"/>
</dbReference>
<evidence type="ECO:0000256" key="9">
    <source>
        <dbReference type="ARBA" id="ARBA00023136"/>
    </source>
</evidence>
<dbReference type="PRINTS" id="PR00701">
    <property type="entry name" value="60KDINNERMP"/>
</dbReference>
<feature type="transmembrane region" description="Helical" evidence="13">
    <location>
        <begin position="492"/>
        <end position="513"/>
    </location>
</feature>
<name>A0AA49GI46_9BACT</name>
<dbReference type="CDD" id="cd19961">
    <property type="entry name" value="EcYidC-like_peri"/>
    <property type="match status" value="1"/>
</dbReference>
<proteinExistence type="inferred from homology"/>
<keyword evidence="9 13" id="KW-0472">Membrane</keyword>
<dbReference type="PANTHER" id="PTHR12428">
    <property type="entry name" value="OXA1"/>
    <property type="match status" value="1"/>
</dbReference>
<evidence type="ECO:0000256" key="11">
    <source>
        <dbReference type="ARBA" id="ARBA00033245"/>
    </source>
</evidence>
<dbReference type="NCBIfam" id="NF002356">
    <property type="entry name" value="PRK01318.2-3"/>
    <property type="match status" value="1"/>
</dbReference>
<dbReference type="InterPro" id="IPR047196">
    <property type="entry name" value="YidC_ALB_C"/>
</dbReference>
<evidence type="ECO:0000256" key="12">
    <source>
        <dbReference type="ARBA" id="ARBA00033342"/>
    </source>
</evidence>
<comment type="function">
    <text evidence="13">Required for the insertion and/or proper folding and/or complex formation of integral membrane proteins into the membrane. Involved in integration of membrane proteins that insert both dependently and independently of the Sec translocase complex, as well as at least some lipoproteins. Aids folding of multispanning membrane proteins.</text>
</comment>
<comment type="similarity">
    <text evidence="2 13">Belongs to the OXA1/ALB3/YidC family. Type 1 subfamily.</text>
</comment>
<sequence>MDKNQAIGLALSALLLIVYFQFFAPEPTPPQAEPETTAQNAEQNATQSTGEQLNSASEQVPDSVQEAANRQRYGAFAPAARGEAQTFTLENEDMQVRFSTQGGKPVHIQLKHYNTYGGEPVEMLKQETSQMSLVAPTTQGEVDLYELFYTTQSKDQQIAEGDTTEVTFVANLDGGRTIRQTYRMAGQGYELFYNLAIENANGLIQNEALTFRWEDELRVVEKDIKESRNRSSLNYYTASGDLEETAALHSAGETETEVSDESVKWIAMKQRFFSSGIIADQAFPSAQVSLTAPPENSDIVQTMGMQVPIPISDGGFSYKYFFGPNDQRVMEAVSPDFENNINWGWAIVKPISKYVISPLFHFFERFISSYGLIIVILVLIIKTVLFPLSYKSYLSMAKMKVLKPELDELKEKHGDDMAAMQQEQMKLYQKVGVNPVSGCIPMVLQMPILLSMFYFFPNSIELRQEPFLWTDDLSTYDAIVSWDANIPLLSSFYGNHISLFVLLMTASTILYTWSNNQASSVTGPMKSVQYFMPLIFMFVLNSFPAALSFYYFVSNLVTFGQQAIIRRFVDDDKIRKTLEENKKRNRNKKKSKFQLRLEEAMKATEETKRNKPNNGRKK</sequence>
<dbReference type="NCBIfam" id="TIGR03592">
    <property type="entry name" value="yidC_oxa1_cterm"/>
    <property type="match status" value="1"/>
</dbReference>
<protein>
    <recommendedName>
        <fullName evidence="3 13">Membrane protein insertase YidC</fullName>
    </recommendedName>
    <alternativeName>
        <fullName evidence="12 13">Foldase YidC</fullName>
    </alternativeName>
    <alternativeName>
        <fullName evidence="13">Membrane protein YidC</fullName>
    </alternativeName>
    <alternativeName>
        <fullName evidence="11 13">membrane integrase YidC</fullName>
    </alternativeName>
</protein>
<feature type="transmembrane region" description="Helical" evidence="13">
    <location>
        <begin position="534"/>
        <end position="553"/>
    </location>
</feature>
<feature type="compositionally biased region" description="Polar residues" evidence="14">
    <location>
        <begin position="40"/>
        <end position="65"/>
    </location>
</feature>
<dbReference type="PANTHER" id="PTHR12428:SF65">
    <property type="entry name" value="CYTOCHROME C OXIDASE ASSEMBLY PROTEIN COX18, MITOCHONDRIAL"/>
    <property type="match status" value="1"/>
</dbReference>
<dbReference type="InterPro" id="IPR028053">
    <property type="entry name" value="Membr_insert_YidC_N"/>
</dbReference>
<evidence type="ECO:0000313" key="17">
    <source>
        <dbReference type="EMBL" id="WKN34318.1"/>
    </source>
</evidence>
<organism evidence="17">
    <name type="scientific">Roseihalotalea indica</name>
    <dbReference type="NCBI Taxonomy" id="2867963"/>
    <lineage>
        <taxon>Bacteria</taxon>
        <taxon>Pseudomonadati</taxon>
        <taxon>Bacteroidota</taxon>
        <taxon>Cytophagia</taxon>
        <taxon>Cytophagales</taxon>
        <taxon>Catalimonadaceae</taxon>
        <taxon>Roseihalotalea</taxon>
    </lineage>
</organism>
<dbReference type="CDD" id="cd20070">
    <property type="entry name" value="5TM_YidC_Alb3"/>
    <property type="match status" value="1"/>
</dbReference>
<evidence type="ECO:0000256" key="7">
    <source>
        <dbReference type="ARBA" id="ARBA00022927"/>
    </source>
</evidence>
<evidence type="ECO:0000259" key="15">
    <source>
        <dbReference type="Pfam" id="PF02096"/>
    </source>
</evidence>
<dbReference type="InterPro" id="IPR028055">
    <property type="entry name" value="YidC/Oxa/ALB_C"/>
</dbReference>
<dbReference type="GO" id="GO:0032977">
    <property type="term" value="F:membrane insertase activity"/>
    <property type="evidence" value="ECO:0007669"/>
    <property type="project" value="InterPro"/>
</dbReference>
<dbReference type="Pfam" id="PF14849">
    <property type="entry name" value="YidC_periplas"/>
    <property type="match status" value="1"/>
</dbReference>
<dbReference type="GO" id="GO:0005886">
    <property type="term" value="C:plasma membrane"/>
    <property type="evidence" value="ECO:0007669"/>
    <property type="project" value="UniProtKB-SubCell"/>
</dbReference>
<keyword evidence="4 13" id="KW-0813">Transport</keyword>
<keyword evidence="6 13" id="KW-0812">Transmembrane</keyword>
<evidence type="ECO:0000259" key="16">
    <source>
        <dbReference type="Pfam" id="PF14849"/>
    </source>
</evidence>
<dbReference type="Gene3D" id="2.70.98.90">
    <property type="match status" value="1"/>
</dbReference>
<accession>A0AA49GI46</accession>
<dbReference type="InterPro" id="IPR019998">
    <property type="entry name" value="Membr_insert_YidC"/>
</dbReference>
<keyword evidence="8 13" id="KW-1133">Transmembrane helix</keyword>
<feature type="domain" description="Membrane insertase YidC/Oxa/ALB C-terminal" evidence="15">
    <location>
        <begin position="370"/>
        <end position="567"/>
    </location>
</feature>
<dbReference type="NCBIfam" id="TIGR03593">
    <property type="entry name" value="yidC_nterm"/>
    <property type="match status" value="1"/>
</dbReference>
<keyword evidence="5 13" id="KW-1003">Cell membrane</keyword>
<feature type="region of interest" description="Disordered" evidence="14">
    <location>
        <begin position="28"/>
        <end position="65"/>
    </location>
</feature>
<evidence type="ECO:0000256" key="8">
    <source>
        <dbReference type="ARBA" id="ARBA00022989"/>
    </source>
</evidence>
<dbReference type="HAMAP" id="MF_01810">
    <property type="entry name" value="YidC_type1"/>
    <property type="match status" value="1"/>
</dbReference>
<feature type="transmembrane region" description="Helical" evidence="13">
    <location>
        <begin position="367"/>
        <end position="390"/>
    </location>
</feature>
<comment type="caution">
    <text evidence="13">Lacks conserved residue(s) required for the propagation of feature annotation.</text>
</comment>
<comment type="subunit">
    <text evidence="13">Interacts with the Sec translocase complex via SecD. Specifically interacts with transmembrane segments of nascent integral membrane proteins during membrane integration.</text>
</comment>
<dbReference type="GO" id="GO:0051205">
    <property type="term" value="P:protein insertion into membrane"/>
    <property type="evidence" value="ECO:0007669"/>
    <property type="project" value="TreeGrafter"/>
</dbReference>
<dbReference type="EMBL" id="CP120682">
    <property type="protein sequence ID" value="WKN34318.1"/>
    <property type="molecule type" value="Genomic_DNA"/>
</dbReference>